<dbReference type="KEGG" id="psta:BGK56_15460"/>
<dbReference type="EMBL" id="JAREJI010000004">
    <property type="protein sequence ID" value="MDE8769490.1"/>
    <property type="molecule type" value="Genomic_DNA"/>
</dbReference>
<dbReference type="KEGG" id="psx:DR96_658"/>
<protein>
    <submittedName>
        <fullName evidence="1">Uncharacterized protein</fullName>
    </submittedName>
</protein>
<proteinExistence type="predicted"/>
<evidence type="ECO:0000313" key="1">
    <source>
        <dbReference type="EMBL" id="MDE8769490.1"/>
    </source>
</evidence>
<organism evidence="1 2">
    <name type="scientific">Providencia stuartii</name>
    <dbReference type="NCBI Taxonomy" id="588"/>
    <lineage>
        <taxon>Bacteria</taxon>
        <taxon>Pseudomonadati</taxon>
        <taxon>Pseudomonadota</taxon>
        <taxon>Gammaproteobacteria</taxon>
        <taxon>Enterobacterales</taxon>
        <taxon>Morganellaceae</taxon>
        <taxon>Providencia</taxon>
    </lineage>
</organism>
<dbReference type="AlphaFoldDB" id="A0AAJ1JLJ1"/>
<dbReference type="RefSeq" id="WP_052038336.1">
    <property type="nucleotide sequence ID" value="NZ_AP022374.1"/>
</dbReference>
<reference evidence="1 2" key="1">
    <citation type="submission" date="2023-03" db="EMBL/GenBank/DDBJ databases">
        <title>WGS of NDM-producing Providencia thailandensis from Ukrainian patients.</title>
        <authorList>
            <person name="Zabicka D."/>
            <person name="Izdebski R."/>
            <person name="Urbanowicz P."/>
            <person name="Biedrzycka M."/>
            <person name="Guzek A."/>
            <person name="Gniadkowski M."/>
        </authorList>
    </citation>
    <scope>NUCLEOTIDE SEQUENCE [LARGE SCALE GENOMIC DNA]</scope>
    <source>
        <strain evidence="1 2">8015-22</strain>
    </source>
</reference>
<comment type="caution">
    <text evidence="1">The sequence shown here is derived from an EMBL/GenBank/DDBJ whole genome shotgun (WGS) entry which is preliminary data.</text>
</comment>
<dbReference type="Proteomes" id="UP001163056">
    <property type="component" value="Unassembled WGS sequence"/>
</dbReference>
<accession>A0AAJ1JLJ1</accession>
<evidence type="ECO:0000313" key="2">
    <source>
        <dbReference type="Proteomes" id="UP001163056"/>
    </source>
</evidence>
<sequence>MVLSLDFATNFEWKTSAYCGQRKISNPKERYFGFHADKYTVYYSDRNGKWGFEEIRCIKNQNGDDSFIKLSIDENPMPKWFNDAEKD</sequence>
<name>A0AAJ1JLJ1_PROST</name>
<gene>
    <name evidence="1" type="ORF">PZS58_08100</name>
</gene>